<comment type="caution">
    <text evidence="4">The sequence shown here is derived from an EMBL/GenBank/DDBJ whole genome shotgun (WGS) entry which is preliminary data.</text>
</comment>
<keyword evidence="1" id="KW-0472">Membrane</keyword>
<reference evidence="4" key="1">
    <citation type="submission" date="2021-02" db="EMBL/GenBank/DDBJ databases">
        <authorList>
            <person name="Nowell W R."/>
        </authorList>
    </citation>
    <scope>NUCLEOTIDE SEQUENCE</scope>
</reference>
<evidence type="ECO:0000313" key="3">
    <source>
        <dbReference type="EMBL" id="CAF1457314.1"/>
    </source>
</evidence>
<feature type="transmembrane region" description="Helical" evidence="1">
    <location>
        <begin position="37"/>
        <end position="60"/>
    </location>
</feature>
<keyword evidence="5" id="KW-1185">Reference proteome</keyword>
<organism evidence="4 5">
    <name type="scientific">Adineta steineri</name>
    <dbReference type="NCBI Taxonomy" id="433720"/>
    <lineage>
        <taxon>Eukaryota</taxon>
        <taxon>Metazoa</taxon>
        <taxon>Spiralia</taxon>
        <taxon>Gnathifera</taxon>
        <taxon>Rotifera</taxon>
        <taxon>Eurotatoria</taxon>
        <taxon>Bdelloidea</taxon>
        <taxon>Adinetida</taxon>
        <taxon>Adinetidae</taxon>
        <taxon>Adineta</taxon>
    </lineage>
</organism>
<evidence type="ECO:0000313" key="4">
    <source>
        <dbReference type="EMBL" id="CAF1632243.1"/>
    </source>
</evidence>
<evidence type="ECO:0000313" key="5">
    <source>
        <dbReference type="Proteomes" id="UP000663832"/>
    </source>
</evidence>
<feature type="chain" id="PRO_5035609992" evidence="2">
    <location>
        <begin position="17"/>
        <end position="177"/>
    </location>
</feature>
<proteinExistence type="predicted"/>
<dbReference type="OrthoDB" id="10298258at2759"/>
<keyword evidence="1" id="KW-0812">Transmembrane</keyword>
<keyword evidence="1" id="KW-1133">Transmembrane helix</keyword>
<gene>
    <name evidence="3" type="ORF">BJG266_LOCUS40783</name>
    <name evidence="4" type="ORF">QVE165_LOCUS57661</name>
</gene>
<dbReference type="Proteomes" id="UP000663877">
    <property type="component" value="Unassembled WGS sequence"/>
</dbReference>
<dbReference type="EMBL" id="CAJNOI010002091">
    <property type="protein sequence ID" value="CAF1457314.1"/>
    <property type="molecule type" value="Genomic_DNA"/>
</dbReference>
<evidence type="ECO:0000256" key="1">
    <source>
        <dbReference type="SAM" id="Phobius"/>
    </source>
</evidence>
<dbReference type="EMBL" id="CAJNOM010002416">
    <property type="protein sequence ID" value="CAF1632243.1"/>
    <property type="molecule type" value="Genomic_DNA"/>
</dbReference>
<accession>A0A816DBF9</accession>
<keyword evidence="2" id="KW-0732">Signal</keyword>
<sequence>MLNILLFAFLILHTDGRRRFRIRTGSSNSSDQSFSNTTIALLCVAFLLPVCACQIGCELFKSHRQEKRRERIEREINNLIDIHIRNELLQMSSVDDHLNEKNLSMDEINLSTNKSNQIKYISIPLSVQLFNNSFDKNELGRIKVQDSICPQQTTNKEEEDFSVIVPVDNVKIPSHIN</sequence>
<dbReference type="Proteomes" id="UP000663832">
    <property type="component" value="Unassembled WGS sequence"/>
</dbReference>
<feature type="signal peptide" evidence="2">
    <location>
        <begin position="1"/>
        <end position="16"/>
    </location>
</feature>
<name>A0A816DBF9_9BILA</name>
<dbReference type="AlphaFoldDB" id="A0A816DBF9"/>
<evidence type="ECO:0000256" key="2">
    <source>
        <dbReference type="SAM" id="SignalP"/>
    </source>
</evidence>
<protein>
    <submittedName>
        <fullName evidence="4">Uncharacterized protein</fullName>
    </submittedName>
</protein>